<feature type="transmembrane region" description="Helical" evidence="1">
    <location>
        <begin position="33"/>
        <end position="53"/>
    </location>
</feature>
<feature type="transmembrane region" description="Helical" evidence="1">
    <location>
        <begin position="242"/>
        <end position="261"/>
    </location>
</feature>
<feature type="transmembrane region" description="Helical" evidence="1">
    <location>
        <begin position="115"/>
        <end position="140"/>
    </location>
</feature>
<accession>A0ABT7A2F5</accession>
<evidence type="ECO:0000313" key="2">
    <source>
        <dbReference type="EMBL" id="MDJ1135249.1"/>
    </source>
</evidence>
<dbReference type="RefSeq" id="WP_274040642.1">
    <property type="nucleotide sequence ID" value="NZ_JANCPR020000027.1"/>
</dbReference>
<dbReference type="EMBL" id="JANCPR020000027">
    <property type="protein sequence ID" value="MDJ1135249.1"/>
    <property type="molecule type" value="Genomic_DNA"/>
</dbReference>
<evidence type="ECO:0000313" key="3">
    <source>
        <dbReference type="Proteomes" id="UP001214441"/>
    </source>
</evidence>
<name>A0ABT7A2F5_9ACTN</name>
<comment type="caution">
    <text evidence="2">The sequence shown here is derived from an EMBL/GenBank/DDBJ whole genome shotgun (WGS) entry which is preliminary data.</text>
</comment>
<dbReference type="Proteomes" id="UP001214441">
    <property type="component" value="Unassembled WGS sequence"/>
</dbReference>
<reference evidence="2 3" key="1">
    <citation type="submission" date="2023-05" db="EMBL/GenBank/DDBJ databases">
        <title>Streptantibioticus silvisoli sp. nov., acidotolerant actinomycetes 1 from pine litter.</title>
        <authorList>
            <person name="Swiecimska M."/>
            <person name="Golinska P."/>
            <person name="Sangal V."/>
            <person name="Wachnowicz B."/>
            <person name="Goodfellow M."/>
        </authorList>
    </citation>
    <scope>NUCLEOTIDE SEQUENCE [LARGE SCALE GENOMIC DNA]</scope>
    <source>
        <strain evidence="2 3">DSM 42109</strain>
    </source>
</reference>
<proteinExistence type="predicted"/>
<protein>
    <submittedName>
        <fullName evidence="2">ABC transporter permease subunit</fullName>
    </submittedName>
</protein>
<sequence>MTAETGTAERGVRRRGGALAAEWTKIRTLPSTLWTLLTAFVLTVGIAAVYGIVLRDAYGDMDAKGRSTWDPVYSGLNGLTFGELGMVAFAVLVVGAEYSTGTIRASLTAVPRRGLFYASQLLAGTLLSLVVAVVTTYAAFFVSQAGIGPEHNASLGDPGVLRATLGACVYLTLLCLFSMGVAAMLRSSTLSLGVLIPLFFILSEVLTNVSKVKTVAKYLPDEAGRQIMRLVPWDDKLGAWEGLWVMVAWTVAAVAGGYVMLRRREI</sequence>
<feature type="transmembrane region" description="Helical" evidence="1">
    <location>
        <begin position="73"/>
        <end position="94"/>
    </location>
</feature>
<keyword evidence="1" id="KW-0812">Transmembrane</keyword>
<keyword evidence="3" id="KW-1185">Reference proteome</keyword>
<feature type="transmembrane region" description="Helical" evidence="1">
    <location>
        <begin position="160"/>
        <end position="185"/>
    </location>
</feature>
<feature type="transmembrane region" description="Helical" evidence="1">
    <location>
        <begin position="192"/>
        <end position="210"/>
    </location>
</feature>
<evidence type="ECO:0000256" key="1">
    <source>
        <dbReference type="SAM" id="Phobius"/>
    </source>
</evidence>
<gene>
    <name evidence="2" type="ORF">NMN56_025455</name>
</gene>
<organism evidence="2 3">
    <name type="scientific">Streptomyces iconiensis</name>
    <dbReference type="NCBI Taxonomy" id="1384038"/>
    <lineage>
        <taxon>Bacteria</taxon>
        <taxon>Bacillati</taxon>
        <taxon>Actinomycetota</taxon>
        <taxon>Actinomycetes</taxon>
        <taxon>Kitasatosporales</taxon>
        <taxon>Streptomycetaceae</taxon>
        <taxon>Streptomyces</taxon>
    </lineage>
</organism>
<keyword evidence="1" id="KW-0472">Membrane</keyword>
<keyword evidence="1" id="KW-1133">Transmembrane helix</keyword>